<evidence type="ECO:0000259" key="11">
    <source>
        <dbReference type="Pfam" id="PF07219"/>
    </source>
</evidence>
<evidence type="ECO:0000313" key="13">
    <source>
        <dbReference type="Proteomes" id="UP000778523"/>
    </source>
</evidence>
<dbReference type="EMBL" id="JABCSC020000001">
    <property type="protein sequence ID" value="NSL53716.1"/>
    <property type="molecule type" value="Genomic_DNA"/>
</dbReference>
<keyword evidence="4" id="KW-1003">Cell membrane</keyword>
<evidence type="ECO:0000256" key="10">
    <source>
        <dbReference type="SAM" id="Phobius"/>
    </source>
</evidence>
<dbReference type="NCBIfam" id="TIGR00540">
    <property type="entry name" value="TPR_hemY_coli"/>
    <property type="match status" value="1"/>
</dbReference>
<keyword evidence="8 10" id="KW-0472">Membrane</keyword>
<evidence type="ECO:0000256" key="4">
    <source>
        <dbReference type="ARBA" id="ARBA00022475"/>
    </source>
</evidence>
<comment type="caution">
    <text evidence="12">The sequence shown here is derived from an EMBL/GenBank/DDBJ whole genome shotgun (WGS) entry which is preliminary data.</text>
</comment>
<keyword evidence="13" id="KW-1185">Reference proteome</keyword>
<dbReference type="RefSeq" id="WP_170019937.1">
    <property type="nucleotide sequence ID" value="NZ_JABCSC020000001.1"/>
</dbReference>
<protein>
    <submittedName>
        <fullName evidence="12">Heme biosynthesis protein HemY</fullName>
    </submittedName>
</protein>
<comment type="function">
    <text evidence="1">Involved in a late step of protoheme IX synthesis.</text>
</comment>
<evidence type="ECO:0000256" key="5">
    <source>
        <dbReference type="ARBA" id="ARBA00022519"/>
    </source>
</evidence>
<dbReference type="InterPro" id="IPR010817">
    <property type="entry name" value="HemY_N"/>
</dbReference>
<evidence type="ECO:0000256" key="1">
    <source>
        <dbReference type="ARBA" id="ARBA00002962"/>
    </source>
</evidence>
<keyword evidence="5" id="KW-0997">Cell inner membrane</keyword>
<organism evidence="12 13">
    <name type="scientific">Uliginosibacterium aquaticum</name>
    <dbReference type="NCBI Taxonomy" id="2731212"/>
    <lineage>
        <taxon>Bacteria</taxon>
        <taxon>Pseudomonadati</taxon>
        <taxon>Pseudomonadota</taxon>
        <taxon>Betaproteobacteria</taxon>
        <taxon>Rhodocyclales</taxon>
        <taxon>Zoogloeaceae</taxon>
        <taxon>Uliginosibacterium</taxon>
    </lineage>
</organism>
<sequence length="390" mass="43900">MRALTWLIGLFAMAVGIVLAARYNEAYTLFVWPPYRVQVSMNLLLLLLLVVFLLSYRVARIAVRAVELPGEVNVWRKQRRREQAQNALAEAERFYREGRYGQAFRSATHAYAGLPQPGLAALLAARAAHAMRDFERRDTWLAHAAAHDREIRLARLMTEAELAIADRRFEDAASSLEGLRARGHRHLAALRLSLQVEQGRGRWPEVARLARTLHKHGALTAEQTAPLLRRAQLEQLREADGDLSALERVWQGVPDAERRDAGFLLRAVPHLIGAGDDKLGVAAIEEALKHDWEPELTSLYGRCQSKDLRAQLATAEAWLKQHPEDASLLLALGRLCLRAQLWGKAQSYFEASLSQQASRAAHLELARLAERLERKEVAERHYREAAVLGA</sequence>
<evidence type="ECO:0000313" key="12">
    <source>
        <dbReference type="EMBL" id="NSL53716.1"/>
    </source>
</evidence>
<dbReference type="SUPFAM" id="SSF48452">
    <property type="entry name" value="TPR-like"/>
    <property type="match status" value="1"/>
</dbReference>
<feature type="transmembrane region" description="Helical" evidence="10">
    <location>
        <begin position="36"/>
        <end position="56"/>
    </location>
</feature>
<evidence type="ECO:0000256" key="6">
    <source>
        <dbReference type="ARBA" id="ARBA00022692"/>
    </source>
</evidence>
<accession>A0ABX2IBC1</accession>
<dbReference type="InterPro" id="IPR005254">
    <property type="entry name" value="Heme_biosyn_assoc_TPR_pro"/>
</dbReference>
<dbReference type="InterPro" id="IPR011990">
    <property type="entry name" value="TPR-like_helical_dom_sf"/>
</dbReference>
<proteinExistence type="predicted"/>
<comment type="pathway">
    <text evidence="3">Porphyrin-containing compound metabolism; protoheme biosynthesis.</text>
</comment>
<keyword evidence="6 10" id="KW-0812">Transmembrane</keyword>
<keyword evidence="7 10" id="KW-1133">Transmembrane helix</keyword>
<evidence type="ECO:0000256" key="2">
    <source>
        <dbReference type="ARBA" id="ARBA00004429"/>
    </source>
</evidence>
<evidence type="ECO:0000256" key="9">
    <source>
        <dbReference type="ARBA" id="ARBA00023244"/>
    </source>
</evidence>
<keyword evidence="9" id="KW-0627">Porphyrin biosynthesis</keyword>
<gene>
    <name evidence="12" type="ORF">HJ583_001625</name>
</gene>
<dbReference type="Pfam" id="PF07219">
    <property type="entry name" value="HemY_N"/>
    <property type="match status" value="1"/>
</dbReference>
<name>A0ABX2IBC1_9RHOO</name>
<dbReference type="Gene3D" id="1.25.40.10">
    <property type="entry name" value="Tetratricopeptide repeat domain"/>
    <property type="match status" value="1"/>
</dbReference>
<evidence type="ECO:0000256" key="3">
    <source>
        <dbReference type="ARBA" id="ARBA00004744"/>
    </source>
</evidence>
<evidence type="ECO:0000256" key="8">
    <source>
        <dbReference type="ARBA" id="ARBA00023136"/>
    </source>
</evidence>
<comment type="subcellular location">
    <subcellularLocation>
        <location evidence="2">Cell inner membrane</location>
        <topology evidence="2">Multi-pass membrane protein</topology>
    </subcellularLocation>
</comment>
<evidence type="ECO:0000256" key="7">
    <source>
        <dbReference type="ARBA" id="ARBA00022989"/>
    </source>
</evidence>
<dbReference type="Proteomes" id="UP000778523">
    <property type="component" value="Unassembled WGS sequence"/>
</dbReference>
<feature type="domain" description="HemY N-terminal" evidence="11">
    <location>
        <begin position="27"/>
        <end position="131"/>
    </location>
</feature>
<reference evidence="12 13" key="1">
    <citation type="submission" date="2020-06" db="EMBL/GenBank/DDBJ databases">
        <title>Draft genome of Uliginosibacterium sp. IMCC34675.</title>
        <authorList>
            <person name="Song J."/>
        </authorList>
    </citation>
    <scope>NUCLEOTIDE SEQUENCE [LARGE SCALE GENOMIC DNA]</scope>
    <source>
        <strain evidence="12 13">IMCC34675</strain>
    </source>
</reference>